<evidence type="ECO:0000313" key="2">
    <source>
        <dbReference type="EMBL" id="RVU28852.1"/>
    </source>
</evidence>
<organism evidence="2 3">
    <name type="scientific">Streptomyces antnestii</name>
    <dbReference type="NCBI Taxonomy" id="2494256"/>
    <lineage>
        <taxon>Bacteria</taxon>
        <taxon>Bacillati</taxon>
        <taxon>Actinomycetota</taxon>
        <taxon>Actinomycetes</taxon>
        <taxon>Kitasatosporales</taxon>
        <taxon>Streptomycetaceae</taxon>
        <taxon>Streptomyces</taxon>
    </lineage>
</organism>
<sequence>MRSMPQQEASQGEFALARYLDAWAPAPVTLDDPVAAAPVAALSQVLDQEAPVAIEGEPLPPLWHWLHFLEWPAQRALGADGHPAHGHFLPPLPDRRRMFAGGRAEFTAPLRVGVPARRTSSLAKVEIKRGRTGEMAFVTVRHEITQEGRTRVTEEQDLVYRVGEDERRSGGFGLDLGEAEPSGSDWRLTLRPSPTLLFRYSALTANAHRIHYDEPYVRDVEGYPGLVVHGPLLVQLMLELARREAPEREVRTLSYRLRKPVFAGEQVCALGDVADDGRSAGLRIATRRDERHATAEVTFR</sequence>
<evidence type="ECO:0000259" key="1">
    <source>
        <dbReference type="Pfam" id="PF13452"/>
    </source>
</evidence>
<evidence type="ECO:0000313" key="3">
    <source>
        <dbReference type="Proteomes" id="UP000283128"/>
    </source>
</evidence>
<reference evidence="2 3" key="1">
    <citation type="submission" date="2019-01" db="EMBL/GenBank/DDBJ databases">
        <title>Genome sequences of Streptomyces and Rhizobium isolates collected from root and soil.</title>
        <authorList>
            <person name="Chhettri S."/>
            <person name="Sevigny J.L."/>
            <person name="Sen A."/>
            <person name="Ennis N."/>
            <person name="Tisa L."/>
        </authorList>
    </citation>
    <scope>NUCLEOTIDE SEQUENCE [LARGE SCALE GENOMIC DNA]</scope>
    <source>
        <strain evidence="2 3">San01</strain>
    </source>
</reference>
<comment type="caution">
    <text evidence="2">The sequence shown here is derived from an EMBL/GenBank/DDBJ whole genome shotgun (WGS) entry which is preliminary data.</text>
</comment>
<dbReference type="Gene3D" id="3.10.129.10">
    <property type="entry name" value="Hotdog Thioesterase"/>
    <property type="match status" value="2"/>
</dbReference>
<dbReference type="SUPFAM" id="SSF54637">
    <property type="entry name" value="Thioesterase/thiol ester dehydrase-isomerase"/>
    <property type="match status" value="2"/>
</dbReference>
<dbReference type="EMBL" id="RZYA01000001">
    <property type="protein sequence ID" value="RVU28852.1"/>
    <property type="molecule type" value="Genomic_DNA"/>
</dbReference>
<proteinExistence type="predicted"/>
<dbReference type="InterPro" id="IPR052741">
    <property type="entry name" value="Mitochondrial_HTD2"/>
</dbReference>
<keyword evidence="3" id="KW-1185">Reference proteome</keyword>
<protein>
    <recommendedName>
        <fullName evidence="1">FAS1-like dehydratase domain-containing protein</fullName>
    </recommendedName>
</protein>
<dbReference type="PANTHER" id="PTHR28152:SF1">
    <property type="entry name" value="HYDROXYACYL-THIOESTER DEHYDRATASE TYPE 2, MITOCHONDRIAL"/>
    <property type="match status" value="1"/>
</dbReference>
<feature type="domain" description="FAS1-like dehydratase" evidence="1">
    <location>
        <begin position="88"/>
        <end position="149"/>
    </location>
</feature>
<dbReference type="OrthoDB" id="7183822at2"/>
<dbReference type="InterPro" id="IPR039569">
    <property type="entry name" value="FAS1-like_DH_region"/>
</dbReference>
<dbReference type="PANTHER" id="PTHR28152">
    <property type="entry name" value="HYDROXYACYL-THIOESTER DEHYDRATASE TYPE 2, MITOCHONDRIAL"/>
    <property type="match status" value="1"/>
</dbReference>
<accession>A0A437Q2T5</accession>
<dbReference type="Pfam" id="PF13452">
    <property type="entry name" value="FAS1_DH_region"/>
    <property type="match status" value="1"/>
</dbReference>
<dbReference type="Proteomes" id="UP000283128">
    <property type="component" value="Unassembled WGS sequence"/>
</dbReference>
<dbReference type="GO" id="GO:0019171">
    <property type="term" value="F:(3R)-hydroxyacyl-[acyl-carrier-protein] dehydratase activity"/>
    <property type="evidence" value="ECO:0007669"/>
    <property type="project" value="TreeGrafter"/>
</dbReference>
<gene>
    <name evidence="2" type="ORF">EOT10_03025</name>
</gene>
<name>A0A437Q2T5_9ACTN</name>
<dbReference type="AlphaFoldDB" id="A0A437Q2T5"/>
<dbReference type="InterPro" id="IPR029069">
    <property type="entry name" value="HotDog_dom_sf"/>
</dbReference>